<dbReference type="PANTHER" id="PTHR43479">
    <property type="entry name" value="ACREF/ENVCD OPERON REPRESSOR-RELATED"/>
    <property type="match status" value="1"/>
</dbReference>
<dbReference type="InterPro" id="IPR039532">
    <property type="entry name" value="TetR_C_Firmicutes"/>
</dbReference>
<dbReference type="EMBL" id="CCXS01000001">
    <property type="protein sequence ID" value="CEG22737.1"/>
    <property type="molecule type" value="Genomic_DNA"/>
</dbReference>
<feature type="domain" description="HTH tetR-type" evidence="4">
    <location>
        <begin position="12"/>
        <end position="73"/>
    </location>
</feature>
<gene>
    <name evidence="5" type="ORF">BN1080_01672</name>
</gene>
<evidence type="ECO:0000259" key="4">
    <source>
        <dbReference type="PROSITE" id="PS50977"/>
    </source>
</evidence>
<dbReference type="SUPFAM" id="SSF46689">
    <property type="entry name" value="Homeodomain-like"/>
    <property type="match status" value="1"/>
</dbReference>
<dbReference type="Pfam" id="PF14278">
    <property type="entry name" value="TetR_C_8"/>
    <property type="match status" value="1"/>
</dbReference>
<dbReference type="RefSeq" id="WP_052651568.1">
    <property type="nucleotide sequence ID" value="NZ_CCXS01000001.1"/>
</dbReference>
<dbReference type="AlphaFoldDB" id="A0A098ELP6"/>
<keyword evidence="1 2" id="KW-0238">DNA-binding</keyword>
<accession>A0A098ELP6</accession>
<organism evidence="5 6">
    <name type="scientific">Planococcus massiliensis</name>
    <dbReference type="NCBI Taxonomy" id="1499687"/>
    <lineage>
        <taxon>Bacteria</taxon>
        <taxon>Bacillati</taxon>
        <taxon>Bacillota</taxon>
        <taxon>Bacilli</taxon>
        <taxon>Bacillales</taxon>
        <taxon>Caryophanaceae</taxon>
        <taxon>Planococcus</taxon>
    </lineage>
</organism>
<dbReference type="InterPro" id="IPR001647">
    <property type="entry name" value="HTH_TetR"/>
</dbReference>
<feature type="DNA-binding region" description="H-T-H motif" evidence="2">
    <location>
        <begin position="36"/>
        <end position="55"/>
    </location>
</feature>
<dbReference type="GO" id="GO:0003677">
    <property type="term" value="F:DNA binding"/>
    <property type="evidence" value="ECO:0007669"/>
    <property type="project" value="UniProtKB-UniRule"/>
</dbReference>
<dbReference type="InterPro" id="IPR050624">
    <property type="entry name" value="HTH-type_Tx_Regulator"/>
</dbReference>
<reference evidence="5 6" key="1">
    <citation type="submission" date="2014-09" db="EMBL/GenBank/DDBJ databases">
        <authorList>
            <person name="Urmite Genomes Urmite Genomes"/>
        </authorList>
    </citation>
    <scope>NUCLEOTIDE SEQUENCE [LARGE SCALE GENOMIC DNA]</scope>
    <source>
        <strain evidence="5 6">ES2</strain>
    </source>
</reference>
<evidence type="ECO:0000256" key="3">
    <source>
        <dbReference type="SAM" id="Phobius"/>
    </source>
</evidence>
<proteinExistence type="predicted"/>
<sequence length="181" mass="21159">MSTPKKADPRSLRSKRELKRAVVSLLSENPDISSLTVQKIADKAELNRATFYLHYLDINDLLHHLVQEIFDDLSQKLAPFLEIESMKDEEKLLSFLDYFYEHRKLFAVLFEGPQFKIKLHELLKDFVQNRRGIRGAANRENLVSIDLLAASLLGIIMWWIKQGTFYSSEYIAHQISLMYQK</sequence>
<evidence type="ECO:0000256" key="1">
    <source>
        <dbReference type="ARBA" id="ARBA00023125"/>
    </source>
</evidence>
<keyword evidence="6" id="KW-1185">Reference proteome</keyword>
<name>A0A098ELP6_9BACL</name>
<dbReference type="OrthoDB" id="9810250at2"/>
<keyword evidence="3" id="KW-1133">Transmembrane helix</keyword>
<dbReference type="STRING" id="1499687.BN1080_01672"/>
<dbReference type="PROSITE" id="PS50977">
    <property type="entry name" value="HTH_TETR_2"/>
    <property type="match status" value="1"/>
</dbReference>
<evidence type="ECO:0000256" key="2">
    <source>
        <dbReference type="PROSITE-ProRule" id="PRU00335"/>
    </source>
</evidence>
<dbReference type="InterPro" id="IPR009057">
    <property type="entry name" value="Homeodomain-like_sf"/>
</dbReference>
<protein>
    <recommendedName>
        <fullName evidence="4">HTH tetR-type domain-containing protein</fullName>
    </recommendedName>
</protein>
<keyword evidence="3" id="KW-0472">Membrane</keyword>
<evidence type="ECO:0000313" key="5">
    <source>
        <dbReference type="EMBL" id="CEG22737.1"/>
    </source>
</evidence>
<evidence type="ECO:0000313" key="6">
    <source>
        <dbReference type="Proteomes" id="UP000043699"/>
    </source>
</evidence>
<dbReference type="PANTHER" id="PTHR43479:SF7">
    <property type="entry name" value="TETR-FAMILY TRANSCRIPTIONAL REGULATOR"/>
    <property type="match status" value="1"/>
</dbReference>
<feature type="transmembrane region" description="Helical" evidence="3">
    <location>
        <begin position="141"/>
        <end position="160"/>
    </location>
</feature>
<keyword evidence="3" id="KW-0812">Transmembrane</keyword>
<dbReference type="Proteomes" id="UP000043699">
    <property type="component" value="Unassembled WGS sequence"/>
</dbReference>
<dbReference type="Gene3D" id="1.10.357.10">
    <property type="entry name" value="Tetracycline Repressor, domain 2"/>
    <property type="match status" value="1"/>
</dbReference>